<dbReference type="AlphaFoldDB" id="A0A653C303"/>
<accession>A0A653C303</accession>
<evidence type="ECO:0000313" key="2">
    <source>
        <dbReference type="EMBL" id="VEN41928.1"/>
    </source>
</evidence>
<gene>
    <name evidence="2" type="ORF">CALMAC_LOCUS5585</name>
</gene>
<keyword evidence="3" id="KW-1185">Reference proteome</keyword>
<evidence type="ECO:0000256" key="1">
    <source>
        <dbReference type="SAM" id="MobiDB-lite"/>
    </source>
</evidence>
<reference evidence="2 3" key="1">
    <citation type="submission" date="2019-01" db="EMBL/GenBank/DDBJ databases">
        <authorList>
            <person name="Sayadi A."/>
        </authorList>
    </citation>
    <scope>NUCLEOTIDE SEQUENCE [LARGE SCALE GENOMIC DNA]</scope>
</reference>
<proteinExistence type="predicted"/>
<feature type="compositionally biased region" description="Basic and acidic residues" evidence="1">
    <location>
        <begin position="172"/>
        <end position="184"/>
    </location>
</feature>
<organism evidence="2 3">
    <name type="scientific">Callosobruchus maculatus</name>
    <name type="common">Southern cowpea weevil</name>
    <name type="synonym">Pulse bruchid</name>
    <dbReference type="NCBI Taxonomy" id="64391"/>
    <lineage>
        <taxon>Eukaryota</taxon>
        <taxon>Metazoa</taxon>
        <taxon>Ecdysozoa</taxon>
        <taxon>Arthropoda</taxon>
        <taxon>Hexapoda</taxon>
        <taxon>Insecta</taxon>
        <taxon>Pterygota</taxon>
        <taxon>Neoptera</taxon>
        <taxon>Endopterygota</taxon>
        <taxon>Coleoptera</taxon>
        <taxon>Polyphaga</taxon>
        <taxon>Cucujiformia</taxon>
        <taxon>Chrysomeloidea</taxon>
        <taxon>Chrysomelidae</taxon>
        <taxon>Bruchinae</taxon>
        <taxon>Bruchini</taxon>
        <taxon>Callosobruchus</taxon>
    </lineage>
</organism>
<evidence type="ECO:0000313" key="3">
    <source>
        <dbReference type="Proteomes" id="UP000410492"/>
    </source>
</evidence>
<feature type="region of interest" description="Disordered" evidence="1">
    <location>
        <begin position="168"/>
        <end position="189"/>
    </location>
</feature>
<dbReference type="EMBL" id="CAACVG010006811">
    <property type="protein sequence ID" value="VEN41928.1"/>
    <property type="molecule type" value="Genomic_DNA"/>
</dbReference>
<protein>
    <submittedName>
        <fullName evidence="2">Uncharacterized protein</fullName>
    </submittedName>
</protein>
<dbReference type="Proteomes" id="UP000410492">
    <property type="component" value="Unassembled WGS sequence"/>
</dbReference>
<dbReference type="OrthoDB" id="9930272at2759"/>
<name>A0A653C303_CALMS</name>
<sequence length="275" mass="30769">MGNSALLTKSIKDITSKLHSANILPAIPPVMEDNLSGNVNIHTDETLVMNAEEAIESPVRTQRYDPEVKPKGNVVDTDDYDDKILFKKFRRRKKKSAMEASTTSISSNSSDEKDVNTYTQPTLMNLSSVGILPDLRSPESIKYDIEYKEKILADVLNLDKVKITATASRLQQRSESDCEGDKNEANGPFMERTVLQPTKTTNVEHRKVESELKLPETAKKPATSNLPSVKTVKKSETPALIHVPIDWKLNNLQLRDRINSAASDNDNSFSDWEIV</sequence>